<dbReference type="RefSeq" id="WP_379695282.1">
    <property type="nucleotide sequence ID" value="NZ_JBHSXH010000014.1"/>
</dbReference>
<reference evidence="1 2" key="1">
    <citation type="journal article" date="2019" name="Int. J. Syst. Evol. Microbiol.">
        <title>The Global Catalogue of Microorganisms (GCM) 10K type strain sequencing project: providing services to taxonomists for standard genome sequencing and annotation.</title>
        <authorList>
            <consortium name="The Broad Institute Genomics Platform"/>
            <consortium name="The Broad Institute Genome Sequencing Center for Infectious Disease"/>
            <person name="Wu L."/>
            <person name="Ma J."/>
        </authorList>
    </citation>
    <scope>NUCLEOTIDE SEQUENCE [LARGE SCALE GENOMIC DNA]</scope>
    <source>
        <strain evidence="1 2">YIM 94188</strain>
    </source>
</reference>
<evidence type="ECO:0000313" key="2">
    <source>
        <dbReference type="Proteomes" id="UP001596408"/>
    </source>
</evidence>
<dbReference type="EMBL" id="JBHSXH010000014">
    <property type="protein sequence ID" value="MFC6825240.1"/>
    <property type="molecule type" value="Genomic_DNA"/>
</dbReference>
<sequence length="75" mass="8512">MAAPQSKVSDEDLKAAVKELTPAGTKEVADYVGLSRQATDYRLQNIEDRHPNPWVWSKKIGPTKVWLHADHVYPR</sequence>
<evidence type="ECO:0000313" key="1">
    <source>
        <dbReference type="EMBL" id="MFC6825240.1"/>
    </source>
</evidence>
<keyword evidence="2" id="KW-1185">Reference proteome</keyword>
<organism evidence="1 2">
    <name type="scientific">Halopelagius fulvigenes</name>
    <dbReference type="NCBI Taxonomy" id="1198324"/>
    <lineage>
        <taxon>Archaea</taxon>
        <taxon>Methanobacteriati</taxon>
        <taxon>Methanobacteriota</taxon>
        <taxon>Stenosarchaea group</taxon>
        <taxon>Halobacteria</taxon>
        <taxon>Halobacteriales</taxon>
        <taxon>Haloferacaceae</taxon>
    </lineage>
</organism>
<protein>
    <submittedName>
        <fullName evidence="1">Uncharacterized protein</fullName>
    </submittedName>
</protein>
<accession>A0ABD5TXV5</accession>
<proteinExistence type="predicted"/>
<dbReference type="Proteomes" id="UP001596408">
    <property type="component" value="Unassembled WGS sequence"/>
</dbReference>
<name>A0ABD5TXV5_9EURY</name>
<gene>
    <name evidence="1" type="ORF">ACFQEV_09595</name>
</gene>
<dbReference type="AlphaFoldDB" id="A0ABD5TXV5"/>
<comment type="caution">
    <text evidence="1">The sequence shown here is derived from an EMBL/GenBank/DDBJ whole genome shotgun (WGS) entry which is preliminary data.</text>
</comment>